<organism evidence="4 5">
    <name type="scientific">[Candida] anglica</name>
    <dbReference type="NCBI Taxonomy" id="148631"/>
    <lineage>
        <taxon>Eukaryota</taxon>
        <taxon>Fungi</taxon>
        <taxon>Dikarya</taxon>
        <taxon>Ascomycota</taxon>
        <taxon>Saccharomycotina</taxon>
        <taxon>Pichiomycetes</taxon>
        <taxon>Debaryomycetaceae</taxon>
        <taxon>Kurtzmaniella</taxon>
    </lineage>
</organism>
<keyword evidence="1" id="KW-0175">Coiled coil</keyword>
<feature type="compositionally biased region" description="Polar residues" evidence="2">
    <location>
        <begin position="340"/>
        <end position="357"/>
    </location>
</feature>
<accession>A0ABP0E9E4</accession>
<feature type="compositionally biased region" description="Basic and acidic residues" evidence="2">
    <location>
        <begin position="397"/>
        <end position="410"/>
    </location>
</feature>
<feature type="compositionally biased region" description="Low complexity" evidence="2">
    <location>
        <begin position="508"/>
        <end position="519"/>
    </location>
</feature>
<feature type="domain" description="Spc7 kinetochore protein" evidence="3">
    <location>
        <begin position="592"/>
        <end position="907"/>
    </location>
</feature>
<feature type="compositionally biased region" description="Polar residues" evidence="2">
    <location>
        <begin position="549"/>
        <end position="559"/>
    </location>
</feature>
<evidence type="ECO:0000313" key="5">
    <source>
        <dbReference type="Proteomes" id="UP001497600"/>
    </source>
</evidence>
<dbReference type="Proteomes" id="UP001497600">
    <property type="component" value="Chromosome C"/>
</dbReference>
<proteinExistence type="predicted"/>
<feature type="compositionally biased region" description="Acidic residues" evidence="2">
    <location>
        <begin position="411"/>
        <end position="421"/>
    </location>
</feature>
<gene>
    <name evidence="4" type="ORF">CAAN4_C09318</name>
</gene>
<feature type="compositionally biased region" description="Acidic residues" evidence="2">
    <location>
        <begin position="199"/>
        <end position="208"/>
    </location>
</feature>
<evidence type="ECO:0000256" key="2">
    <source>
        <dbReference type="SAM" id="MobiDB-lite"/>
    </source>
</evidence>
<dbReference type="PANTHER" id="PTHR28260:SF1">
    <property type="entry name" value="SPINDLE POLE BODY COMPONENT SPC105"/>
    <property type="match status" value="1"/>
</dbReference>
<feature type="region of interest" description="Disordered" evidence="2">
    <location>
        <begin position="93"/>
        <end position="161"/>
    </location>
</feature>
<feature type="compositionally biased region" description="Polar residues" evidence="2">
    <location>
        <begin position="14"/>
        <end position="36"/>
    </location>
</feature>
<sequence>MADKENMEDGDLGTTKSESSGSRSILKSNTHYNVDSQLGKVKPSSLGGLQIPLKEDTQNTSRGPKLARRRVSFAPEVTLHKIDFVPQYRSDSFESDEVAGHKRRRETIAFMPSSSSGSEPGSEPVTGGDDGIGAELLTDSSDDEIESGGEEEDSAPIQSEIPITVMYDDSGEETMELTGPVGSVETVEKEMPAKAPIIESEEEEEEEEEMELTANIGQSLMNEKIDKVEEAQTNQIVDEGSEDEQIENEELMEFTEEVGRIQISGVGLQEKENVEEKEKVSQEEVSQEKESQEEESQMEFTQPIGSIGRINQNEELSEGSQGSQMEFTQPVGRIHEEVTQENNAHSSNSIKETATQSQDEDVEESQMEFTQPIGRIHPIVMKQSFEMSIKQSFEVKYGTEEKVEPSKELSLEENEEIEEMDMTQHNGKIEETGGKEDKRNDQDIKDDGKMEETQNNGKIDLVDQDESSDMELTQYDGRIDNKIDGQESAEQDSAEQDSAEPDISDIPAAAATAAEGNAALSPSNDDTSVDGPTTGISSSDEIAPVNGNAAPTSPIVATTSPVSNKRKSDSSSFSQSKLARIETTTIPLADVTNESFELEFDTEPVTLAQFMNDIGIRFYDDLEIDSKTSNRISISLPKAGETTKFSLREYVQGVLKTPQFKLGDFSCNELMQNIKEGSKIFDIYNGNTSEMNPRVFKEFYNASPEAQLNMKTKFQLVKDYARQEAKGVWYQWRIQLLQNLVDELKKIPPILMQDKLKIVKALEQVNEVFGFVQMKYLTLKEKKSQYVKLVQQGKELQESELLKFKTEFIQIKEHIEQFQRESAEQEANLTRLNETLLANEQLIKNLNLQIKEKEEILTNSKRYERSEINLLLFKFKLLQHGSNCKYISIDGSVLKFLYDKQVEISIDFQKEDIQYIFKESGQSHFKNKDLYRAFTHNLLDLIDINPKNWMDHFNEFKKLWRNLLELDQCVYRISLKFPIRIDNKDIIVKFYKEQLDCKLELRIGITMAAKSFESNLTINSLRMERPIDTQIVLGVLKKECKKNLLIEGLVNASWNEEIV</sequence>
<feature type="region of interest" description="Disordered" evidence="2">
    <location>
        <begin position="189"/>
        <end position="208"/>
    </location>
</feature>
<protein>
    <recommendedName>
        <fullName evidence="3">Spc7 kinetochore protein domain-containing protein</fullName>
    </recommendedName>
</protein>
<evidence type="ECO:0000256" key="1">
    <source>
        <dbReference type="SAM" id="Coils"/>
    </source>
</evidence>
<feature type="region of interest" description="Disordered" evidence="2">
    <location>
        <begin position="264"/>
        <end position="375"/>
    </location>
</feature>
<name>A0ABP0E9E4_9ASCO</name>
<feature type="compositionally biased region" description="Basic and acidic residues" evidence="2">
    <location>
        <begin position="269"/>
        <end position="290"/>
    </location>
</feature>
<feature type="compositionally biased region" description="Basic and acidic residues" evidence="2">
    <location>
        <begin position="427"/>
        <end position="452"/>
    </location>
</feature>
<feature type="region of interest" description="Disordered" evidence="2">
    <location>
        <begin position="396"/>
        <end position="576"/>
    </location>
</feature>
<dbReference type="SMART" id="SM00787">
    <property type="entry name" value="Spc7"/>
    <property type="match status" value="1"/>
</dbReference>
<dbReference type="InterPro" id="IPR033338">
    <property type="entry name" value="Spc105/Spc7"/>
</dbReference>
<feature type="compositionally biased region" description="Polar residues" evidence="2">
    <location>
        <begin position="298"/>
        <end position="327"/>
    </location>
</feature>
<feature type="compositionally biased region" description="Polar residues" evidence="2">
    <location>
        <begin position="520"/>
        <end position="540"/>
    </location>
</feature>
<dbReference type="Pfam" id="PF15402">
    <property type="entry name" value="MELT_2"/>
    <property type="match status" value="6"/>
</dbReference>
<feature type="region of interest" description="Disordered" evidence="2">
    <location>
        <begin position="1"/>
        <end position="69"/>
    </location>
</feature>
<dbReference type="PANTHER" id="PTHR28260">
    <property type="entry name" value="SPINDLE POLE BODY COMPONENT SPC105"/>
    <property type="match status" value="1"/>
</dbReference>
<reference evidence="4 5" key="1">
    <citation type="submission" date="2024-01" db="EMBL/GenBank/DDBJ databases">
        <authorList>
            <consortium name="Genoscope - CEA"/>
            <person name="William W."/>
        </authorList>
    </citation>
    <scope>NUCLEOTIDE SEQUENCE [LARGE SCALE GENOMIC DNA]</scope>
    <source>
        <strain evidence="4 5">29B2s-10</strain>
    </source>
</reference>
<evidence type="ECO:0000313" key="4">
    <source>
        <dbReference type="EMBL" id="CAK7900856.1"/>
    </source>
</evidence>
<keyword evidence="5" id="KW-1185">Reference proteome</keyword>
<dbReference type="Pfam" id="PF08317">
    <property type="entry name" value="Spc7"/>
    <property type="match status" value="1"/>
</dbReference>
<feature type="compositionally biased region" description="Low complexity" evidence="2">
    <location>
        <begin position="112"/>
        <end position="124"/>
    </location>
</feature>
<dbReference type="InterPro" id="IPR013253">
    <property type="entry name" value="Spc7_domain"/>
</dbReference>
<evidence type="ECO:0000259" key="3">
    <source>
        <dbReference type="SMART" id="SM00787"/>
    </source>
</evidence>
<feature type="compositionally biased region" description="Acidic residues" evidence="2">
    <location>
        <begin position="140"/>
        <end position="154"/>
    </location>
</feature>
<feature type="coiled-coil region" evidence="1">
    <location>
        <begin position="779"/>
        <end position="856"/>
    </location>
</feature>
<dbReference type="EMBL" id="OZ004255">
    <property type="protein sequence ID" value="CAK7900856.1"/>
    <property type="molecule type" value="Genomic_DNA"/>
</dbReference>
<feature type="compositionally biased region" description="Acidic residues" evidence="2">
    <location>
        <begin position="487"/>
        <end position="503"/>
    </location>
</feature>